<feature type="compositionally biased region" description="Acidic residues" evidence="10">
    <location>
        <begin position="347"/>
        <end position="370"/>
    </location>
</feature>
<dbReference type="PANTHER" id="PTHR10033">
    <property type="entry name" value="CALSEQUESTRIN"/>
    <property type="match status" value="1"/>
</dbReference>
<feature type="region of interest" description="Disordered" evidence="10">
    <location>
        <begin position="341"/>
        <end position="370"/>
    </location>
</feature>
<protein>
    <recommendedName>
        <fullName evidence="9">Calsequestrin</fullName>
    </recommendedName>
</protein>
<dbReference type="GO" id="GO:0140314">
    <property type="term" value="F:calcium ion sequestering activity"/>
    <property type="evidence" value="ECO:0007669"/>
    <property type="project" value="Ensembl"/>
</dbReference>
<accession>A0A8C4VHP9</accession>
<dbReference type="InterPro" id="IPR041860">
    <property type="entry name" value="Calsequestrin_C"/>
</dbReference>
<dbReference type="GO" id="GO:0010881">
    <property type="term" value="P:regulation of cardiac muscle contraction by regulation of the release of sequestered calcium ion"/>
    <property type="evidence" value="ECO:0007669"/>
    <property type="project" value="Ensembl"/>
</dbReference>
<keyword evidence="7" id="KW-0325">Glycoprotein</keyword>
<evidence type="ECO:0000256" key="10">
    <source>
        <dbReference type="SAM" id="MobiDB-lite"/>
    </source>
</evidence>
<dbReference type="CDD" id="cd03074">
    <property type="entry name" value="PDI_b'_Calsequestrin_C"/>
    <property type="match status" value="1"/>
</dbReference>
<evidence type="ECO:0000256" key="11">
    <source>
        <dbReference type="SAM" id="SignalP"/>
    </source>
</evidence>
<evidence type="ECO:0000256" key="3">
    <source>
        <dbReference type="ARBA" id="ARBA00022729"/>
    </source>
</evidence>
<dbReference type="AlphaFoldDB" id="A0A8C4VHP9"/>
<dbReference type="OrthoDB" id="10038131at2759"/>
<dbReference type="GO" id="GO:0048306">
    <property type="term" value="F:calcium-dependent protein binding"/>
    <property type="evidence" value="ECO:0007669"/>
    <property type="project" value="Ensembl"/>
</dbReference>
<evidence type="ECO:0000256" key="8">
    <source>
        <dbReference type="ARBA" id="ARBA00046160"/>
    </source>
</evidence>
<dbReference type="GeneTree" id="ENSGT00390000019377"/>
<dbReference type="GO" id="GO:0030018">
    <property type="term" value="C:Z disc"/>
    <property type="evidence" value="ECO:0007669"/>
    <property type="project" value="TreeGrafter"/>
</dbReference>
<dbReference type="PRINTS" id="PR00312">
    <property type="entry name" value="CALSEQUESTRN"/>
</dbReference>
<dbReference type="InterPro" id="IPR036249">
    <property type="entry name" value="Thioredoxin-like_sf"/>
</dbReference>
<comment type="function">
    <text evidence="8">Calsequestrin is a high-capacity, moderate affinity, calcium-binding protein and thus acts as an internal calcium store in muscle. Calcium ions are bound by clusters of acidic residues at the protein surface, especially at the interface between subunits. Can bind around 60 Ca(2+) ions. Regulates the release of lumenal Ca(2+) via the calcium release channel RYR2; this plays an important role in triggering muscle contraction. Plays a role in excitation-contraction coupling in the heart and in regulating the rate of heart beats.</text>
</comment>
<comment type="similarity">
    <text evidence="2 9">Belongs to the calsequestrin family.</text>
</comment>
<feature type="signal peptide" evidence="11">
    <location>
        <begin position="1"/>
        <end position="19"/>
    </location>
</feature>
<organism evidence="12 13">
    <name type="scientific">Gopherus evgoodei</name>
    <name type="common">Goodes thornscrub tortoise</name>
    <dbReference type="NCBI Taxonomy" id="1825980"/>
    <lineage>
        <taxon>Eukaryota</taxon>
        <taxon>Metazoa</taxon>
        <taxon>Chordata</taxon>
        <taxon>Craniata</taxon>
        <taxon>Vertebrata</taxon>
        <taxon>Euteleostomi</taxon>
        <taxon>Archelosauria</taxon>
        <taxon>Testudinata</taxon>
        <taxon>Testudines</taxon>
        <taxon>Cryptodira</taxon>
        <taxon>Durocryptodira</taxon>
        <taxon>Testudinoidea</taxon>
        <taxon>Testudinidae</taxon>
        <taxon>Gopherus</taxon>
    </lineage>
</organism>
<dbReference type="InterPro" id="IPR001393">
    <property type="entry name" value="Calsequestrin"/>
</dbReference>
<reference evidence="12" key="1">
    <citation type="submission" date="2025-08" db="UniProtKB">
        <authorList>
            <consortium name="Ensembl"/>
        </authorList>
    </citation>
    <scope>IDENTIFICATION</scope>
</reference>
<evidence type="ECO:0000313" key="12">
    <source>
        <dbReference type="Ensembl" id="ENSGEVP00005001012.1"/>
    </source>
</evidence>
<dbReference type="GO" id="GO:0060048">
    <property type="term" value="P:cardiac muscle contraction"/>
    <property type="evidence" value="ECO:0007669"/>
    <property type="project" value="Ensembl"/>
</dbReference>
<name>A0A8C4VHP9_9SAUR</name>
<dbReference type="SUPFAM" id="SSF52833">
    <property type="entry name" value="Thioredoxin-like"/>
    <property type="match status" value="3"/>
</dbReference>
<evidence type="ECO:0000256" key="7">
    <source>
        <dbReference type="ARBA" id="ARBA00023180"/>
    </source>
</evidence>
<dbReference type="GO" id="GO:0002027">
    <property type="term" value="P:regulation of heart rate"/>
    <property type="evidence" value="ECO:0007669"/>
    <property type="project" value="Ensembl"/>
</dbReference>
<keyword evidence="5" id="KW-0703">Sarcoplasmic reticulum</keyword>
<proteinExistence type="inferred from homology"/>
<dbReference type="Proteomes" id="UP000694390">
    <property type="component" value="Unassembled WGS sequence"/>
</dbReference>
<dbReference type="GO" id="GO:0071313">
    <property type="term" value="P:cellular response to caffeine"/>
    <property type="evidence" value="ECO:0007669"/>
    <property type="project" value="Ensembl"/>
</dbReference>
<dbReference type="PANTHER" id="PTHR10033:SF15">
    <property type="entry name" value="CALSEQUESTRIN-2"/>
    <property type="match status" value="1"/>
</dbReference>
<gene>
    <name evidence="12" type="primary">CASQ2</name>
</gene>
<evidence type="ECO:0000256" key="5">
    <source>
        <dbReference type="ARBA" id="ARBA00022951"/>
    </source>
</evidence>
<evidence type="ECO:0000313" key="13">
    <source>
        <dbReference type="Proteomes" id="UP000694390"/>
    </source>
</evidence>
<dbReference type="GO" id="GO:0010649">
    <property type="term" value="P:regulation of cell communication by electrical coupling"/>
    <property type="evidence" value="ECO:0007669"/>
    <property type="project" value="Ensembl"/>
</dbReference>
<keyword evidence="3 11" id="KW-0732">Signal</keyword>
<dbReference type="PROSITE" id="PS00863">
    <property type="entry name" value="CALSEQUESTRIN_1"/>
    <property type="match status" value="1"/>
</dbReference>
<dbReference type="PROSITE" id="PS00864">
    <property type="entry name" value="CALSEQUESTRIN_2"/>
    <property type="match status" value="1"/>
</dbReference>
<keyword evidence="6" id="KW-0514">Muscle protein</keyword>
<evidence type="ECO:0000256" key="9">
    <source>
        <dbReference type="RuleBase" id="RU000648"/>
    </source>
</evidence>
<dbReference type="Gene3D" id="3.40.30.10">
    <property type="entry name" value="Glutaredoxin"/>
    <property type="match status" value="4"/>
</dbReference>
<sequence>MKIACWLLAGFYLFFCCRAEEGLDFPTYDGKDRVFDLNEKNYKQALKKYDVLCLLFHEPVGSDKVSQKQFQMTEMVLEVSAGFGAIWTSLDEEGSLYIFKEERMIEFDGELAADVLVEFLLDLLEDPVEIINSKLELQAFDHIEDEIKLIGYFKGEDSEHYKAFEEAAEHFQPSIKFFATFDKGVAKKLALKLNEVDFYEPFMDEPVHIPDKPYTEEELVEFVKEHKRYILSCSQEDDLDGIHIVAFAEEDDPDGFEFLEILKEVAKENTDNPDLSIVWIDPDDFPLLITYWEKIFKIDLFKPQIGVVNVTDADSIWMEIRDDDDLPTAEELEDWIEDVLSGKINTEDDDDDNDDDDDDDDDDNDDDDDD</sequence>
<reference evidence="12" key="2">
    <citation type="submission" date="2025-09" db="UniProtKB">
        <authorList>
            <consortium name="Ensembl"/>
        </authorList>
    </citation>
    <scope>IDENTIFICATION</scope>
</reference>
<dbReference type="Ensembl" id="ENSGEVT00005001077.1">
    <property type="protein sequence ID" value="ENSGEVP00005001012.1"/>
    <property type="gene ID" value="ENSGEVG00005000799.1"/>
</dbReference>
<dbReference type="InterPro" id="IPR041858">
    <property type="entry name" value="Calsequestrin_middle_dom"/>
</dbReference>
<dbReference type="FunFam" id="3.40.30.10:FF:000033">
    <property type="entry name" value="Calsequestrin"/>
    <property type="match status" value="1"/>
</dbReference>
<evidence type="ECO:0000256" key="4">
    <source>
        <dbReference type="ARBA" id="ARBA00022837"/>
    </source>
</evidence>
<dbReference type="Pfam" id="PF01216">
    <property type="entry name" value="Calsequestrin"/>
    <property type="match status" value="1"/>
</dbReference>
<keyword evidence="13" id="KW-1185">Reference proteome</keyword>
<dbReference type="InterPro" id="IPR018233">
    <property type="entry name" value="Calsequestrin_CS"/>
</dbReference>
<evidence type="ECO:0000256" key="6">
    <source>
        <dbReference type="ARBA" id="ARBA00023179"/>
    </source>
</evidence>
<evidence type="ECO:0000256" key="2">
    <source>
        <dbReference type="ARBA" id="ARBA00010987"/>
    </source>
</evidence>
<dbReference type="GO" id="GO:0033018">
    <property type="term" value="C:sarcoplasmic reticulum lumen"/>
    <property type="evidence" value="ECO:0007669"/>
    <property type="project" value="UniProtKB-SubCell"/>
</dbReference>
<dbReference type="GO" id="GO:0051208">
    <property type="term" value="P:sequestering of calcium ion"/>
    <property type="evidence" value="ECO:0007669"/>
    <property type="project" value="Ensembl"/>
</dbReference>
<dbReference type="GO" id="GO:0051258">
    <property type="term" value="P:protein polymerization"/>
    <property type="evidence" value="ECO:0007669"/>
    <property type="project" value="Ensembl"/>
</dbReference>
<dbReference type="GO" id="GO:0005509">
    <property type="term" value="F:calcium ion binding"/>
    <property type="evidence" value="ECO:0007669"/>
    <property type="project" value="Ensembl"/>
</dbReference>
<dbReference type="FunFam" id="3.40.30.10:FF:000047">
    <property type="entry name" value="Calsequestrin"/>
    <property type="match status" value="1"/>
</dbReference>
<keyword evidence="4 9" id="KW-0106">Calcium</keyword>
<comment type="subcellular location">
    <subcellularLocation>
        <location evidence="1">Sarcoplasmic reticulum lumen</location>
    </subcellularLocation>
</comment>
<feature type="chain" id="PRO_5034573824" description="Calsequestrin" evidence="11">
    <location>
        <begin position="20"/>
        <end position="370"/>
    </location>
</feature>
<evidence type="ECO:0000256" key="1">
    <source>
        <dbReference type="ARBA" id="ARBA00004564"/>
    </source>
</evidence>
<dbReference type="CDD" id="cd03066">
    <property type="entry name" value="PDI_b_Calsequestrin_middle"/>
    <property type="match status" value="1"/>
</dbReference>